<dbReference type="Proteomes" id="UP000231550">
    <property type="component" value="Unassembled WGS sequence"/>
</dbReference>
<feature type="transmembrane region" description="Helical" evidence="7">
    <location>
        <begin position="274"/>
        <end position="295"/>
    </location>
</feature>
<dbReference type="InterPro" id="IPR017475">
    <property type="entry name" value="EPS_sugar_tfrase"/>
</dbReference>
<comment type="similarity">
    <text evidence="2">Belongs to the bacterial sugar transferase family.</text>
</comment>
<dbReference type="AlphaFoldDB" id="A0A2H0KRA3"/>
<feature type="transmembrane region" description="Helical" evidence="7">
    <location>
        <begin position="86"/>
        <end position="109"/>
    </location>
</feature>
<evidence type="ECO:0000256" key="7">
    <source>
        <dbReference type="SAM" id="Phobius"/>
    </source>
</evidence>
<dbReference type="InterPro" id="IPR003362">
    <property type="entry name" value="Bact_transf"/>
</dbReference>
<feature type="transmembrane region" description="Helical" evidence="7">
    <location>
        <begin position="50"/>
        <end position="74"/>
    </location>
</feature>
<evidence type="ECO:0000256" key="4">
    <source>
        <dbReference type="ARBA" id="ARBA00022692"/>
    </source>
</evidence>
<protein>
    <recommendedName>
        <fullName evidence="8">Bacterial sugar transferase domain-containing protein</fullName>
    </recommendedName>
</protein>
<dbReference type="Gene3D" id="3.40.50.720">
    <property type="entry name" value="NAD(P)-binding Rossmann-like Domain"/>
    <property type="match status" value="1"/>
</dbReference>
<evidence type="ECO:0000256" key="5">
    <source>
        <dbReference type="ARBA" id="ARBA00022989"/>
    </source>
</evidence>
<dbReference type="NCBIfam" id="TIGR03025">
    <property type="entry name" value="EPS_sugtrans"/>
    <property type="match status" value="1"/>
</dbReference>
<organism evidence="9 10">
    <name type="scientific">Candidatus Portnoybacteria bacterium CG11_big_fil_rev_8_21_14_0_20_44_10</name>
    <dbReference type="NCBI Taxonomy" id="1974818"/>
    <lineage>
        <taxon>Bacteria</taxon>
        <taxon>Candidatus Portnoyibacteriota</taxon>
    </lineage>
</organism>
<keyword evidence="3" id="KW-0808">Transferase</keyword>
<keyword evidence="5 7" id="KW-1133">Transmembrane helix</keyword>
<name>A0A2H0KRA3_9BACT</name>
<reference evidence="9 10" key="1">
    <citation type="submission" date="2017-09" db="EMBL/GenBank/DDBJ databases">
        <title>Depth-based differentiation of microbial function through sediment-hosted aquifers and enrichment of novel symbionts in the deep terrestrial subsurface.</title>
        <authorList>
            <person name="Probst A.J."/>
            <person name="Ladd B."/>
            <person name="Jarett J.K."/>
            <person name="Geller-Mcgrath D.E."/>
            <person name="Sieber C.M."/>
            <person name="Emerson J.B."/>
            <person name="Anantharaman K."/>
            <person name="Thomas B.C."/>
            <person name="Malmstrom R."/>
            <person name="Stieglmeier M."/>
            <person name="Klingl A."/>
            <person name="Woyke T."/>
            <person name="Ryan C.M."/>
            <person name="Banfield J.F."/>
        </authorList>
    </citation>
    <scope>NUCLEOTIDE SEQUENCE [LARGE SCALE GENOMIC DNA]</scope>
    <source>
        <strain evidence="9">CG11_big_fil_rev_8_21_14_0_20_44_10</strain>
    </source>
</reference>
<sequence>MKRSNIVFTALLLPVDYLMLVLAGVAAYFIRTSALVSQWRPVFFVIDLPFSEYLILVLTVAAFWLVVFALNGLYEMGRRIKFIEEFFKIVIASSAGLMVIIIYIFIRGALFNSRFIVLAAWVLAIIFVFFGRLALQFIRRYLVGNRDYGIERVLVIGNDKVTGELVKEIENSPGIGMRLVAQIPAVDMEAVRRIVNQAEVDEVLLGEINGSSQNILELINFCQERRIDFKFVPNLFQAMTANLEIDALGGVPVIEMKRTALDGWGRIAKRTIDIFFSTILLIIFSPIMAIIALAVKLDSGGPVIYKNLRVGPKQGFKVYKFRSFYFKYCTGEDCPNSQEADAFENRLIKEKSIRRGPVYKIGDDPRRTRIGRFLEKWSLDELPQFWNVLRGEMSLVGPRPHMPKEVSQYQKHQMKVFNIKPGITGLGQISGRSDIDFEDEAKLDIYYIENWSSGLDIKIMFKTPFVVLFGRHKS</sequence>
<evidence type="ECO:0000256" key="3">
    <source>
        <dbReference type="ARBA" id="ARBA00022679"/>
    </source>
</evidence>
<evidence type="ECO:0000256" key="2">
    <source>
        <dbReference type="ARBA" id="ARBA00006464"/>
    </source>
</evidence>
<evidence type="ECO:0000259" key="8">
    <source>
        <dbReference type="Pfam" id="PF02397"/>
    </source>
</evidence>
<evidence type="ECO:0000256" key="6">
    <source>
        <dbReference type="ARBA" id="ARBA00023136"/>
    </source>
</evidence>
<comment type="caution">
    <text evidence="9">The sequence shown here is derived from an EMBL/GenBank/DDBJ whole genome shotgun (WGS) entry which is preliminary data.</text>
</comment>
<proteinExistence type="inferred from homology"/>
<dbReference type="PANTHER" id="PTHR30576">
    <property type="entry name" value="COLANIC BIOSYNTHESIS UDP-GLUCOSE LIPID CARRIER TRANSFERASE"/>
    <property type="match status" value="1"/>
</dbReference>
<keyword evidence="6 7" id="KW-0472">Membrane</keyword>
<evidence type="ECO:0000313" key="10">
    <source>
        <dbReference type="Proteomes" id="UP000231550"/>
    </source>
</evidence>
<dbReference type="Pfam" id="PF02397">
    <property type="entry name" value="Bac_transf"/>
    <property type="match status" value="1"/>
</dbReference>
<feature type="domain" description="Bacterial sugar transferase" evidence="8">
    <location>
        <begin position="269"/>
        <end position="468"/>
    </location>
</feature>
<evidence type="ECO:0000256" key="1">
    <source>
        <dbReference type="ARBA" id="ARBA00004141"/>
    </source>
</evidence>
<dbReference type="PANTHER" id="PTHR30576:SF0">
    <property type="entry name" value="UNDECAPRENYL-PHOSPHATE N-ACETYLGALACTOSAMINYL 1-PHOSPHATE TRANSFERASE-RELATED"/>
    <property type="match status" value="1"/>
</dbReference>
<feature type="transmembrane region" description="Helical" evidence="7">
    <location>
        <begin position="115"/>
        <end position="135"/>
    </location>
</feature>
<gene>
    <name evidence="9" type="ORF">COV85_00765</name>
</gene>
<accession>A0A2H0KRA3</accession>
<comment type="subcellular location">
    <subcellularLocation>
        <location evidence="1">Membrane</location>
        <topology evidence="1">Multi-pass membrane protein</topology>
    </subcellularLocation>
</comment>
<dbReference type="GO" id="GO:0016020">
    <property type="term" value="C:membrane"/>
    <property type="evidence" value="ECO:0007669"/>
    <property type="project" value="UniProtKB-SubCell"/>
</dbReference>
<evidence type="ECO:0000313" key="9">
    <source>
        <dbReference type="EMBL" id="PIQ74691.1"/>
    </source>
</evidence>
<dbReference type="EMBL" id="PCVN01000023">
    <property type="protein sequence ID" value="PIQ74691.1"/>
    <property type="molecule type" value="Genomic_DNA"/>
</dbReference>
<feature type="transmembrane region" description="Helical" evidence="7">
    <location>
        <begin position="7"/>
        <end position="30"/>
    </location>
</feature>
<dbReference type="GO" id="GO:0016780">
    <property type="term" value="F:phosphotransferase activity, for other substituted phosphate groups"/>
    <property type="evidence" value="ECO:0007669"/>
    <property type="project" value="TreeGrafter"/>
</dbReference>
<keyword evidence="4 7" id="KW-0812">Transmembrane</keyword>